<dbReference type="InterPro" id="IPR015424">
    <property type="entry name" value="PyrdxlP-dep_Trfase"/>
</dbReference>
<dbReference type="Pfam" id="PF00392">
    <property type="entry name" value="GntR"/>
    <property type="match status" value="1"/>
</dbReference>
<evidence type="ECO:0000256" key="2">
    <source>
        <dbReference type="ARBA" id="ARBA00022898"/>
    </source>
</evidence>
<dbReference type="SMART" id="SM00345">
    <property type="entry name" value="HTH_GNTR"/>
    <property type="match status" value="1"/>
</dbReference>
<gene>
    <name evidence="7" type="primary">gabR</name>
    <name evidence="7" type="ORF">ROLI_047020</name>
</gene>
<dbReference type="EMBL" id="CP143425">
    <property type="protein sequence ID" value="WVX51600.1"/>
    <property type="molecule type" value="Genomic_DNA"/>
</dbReference>
<dbReference type="InterPro" id="IPR015421">
    <property type="entry name" value="PyrdxlP-dep_Trfase_major"/>
</dbReference>
<dbReference type="CDD" id="cd00609">
    <property type="entry name" value="AAT_like"/>
    <property type="match status" value="1"/>
</dbReference>
<evidence type="ECO:0000313" key="7">
    <source>
        <dbReference type="EMBL" id="WVX51600.1"/>
    </source>
</evidence>
<dbReference type="SUPFAM" id="SSF46785">
    <property type="entry name" value="Winged helix' DNA-binding domain"/>
    <property type="match status" value="1"/>
</dbReference>
<geneLocation type="plasmid" evidence="7 8">
    <name>pROLI83</name>
</geneLocation>
<keyword evidence="3" id="KW-0805">Transcription regulation</keyword>
<dbReference type="PANTHER" id="PTHR46577">
    <property type="entry name" value="HTH-TYPE TRANSCRIPTIONAL REGULATORY PROTEIN GABR"/>
    <property type="match status" value="1"/>
</dbReference>
<keyword evidence="2" id="KW-0663">Pyridoxal phosphate</keyword>
<dbReference type="RefSeq" id="WP_187430189.1">
    <property type="nucleotide sequence ID" value="NZ_CP143425.1"/>
</dbReference>
<protein>
    <submittedName>
        <fullName evidence="7">HTH-type transcriptional regulatory protein GabR</fullName>
    </submittedName>
</protein>
<dbReference type="PROSITE" id="PS50949">
    <property type="entry name" value="HTH_GNTR"/>
    <property type="match status" value="1"/>
</dbReference>
<evidence type="ECO:0000256" key="3">
    <source>
        <dbReference type="ARBA" id="ARBA00023015"/>
    </source>
</evidence>
<dbReference type="SUPFAM" id="SSF53383">
    <property type="entry name" value="PLP-dependent transferases"/>
    <property type="match status" value="1"/>
</dbReference>
<dbReference type="InterPro" id="IPR000524">
    <property type="entry name" value="Tscrpt_reg_HTH_GntR"/>
</dbReference>
<dbReference type="Gene3D" id="1.10.10.10">
    <property type="entry name" value="Winged helix-like DNA-binding domain superfamily/Winged helix DNA-binding domain"/>
    <property type="match status" value="1"/>
</dbReference>
<evidence type="ECO:0000259" key="6">
    <source>
        <dbReference type="PROSITE" id="PS50949"/>
    </source>
</evidence>
<accession>A0ABZ2C1N8</accession>
<comment type="similarity">
    <text evidence="1">In the C-terminal section; belongs to the class-I pyridoxal-phosphate-dependent aminotransferase family.</text>
</comment>
<evidence type="ECO:0000313" key="8">
    <source>
        <dbReference type="Proteomes" id="UP001318682"/>
    </source>
</evidence>
<keyword evidence="7" id="KW-0614">Plasmid</keyword>
<dbReference type="InterPro" id="IPR004839">
    <property type="entry name" value="Aminotransferase_I/II_large"/>
</dbReference>
<dbReference type="Gene3D" id="3.40.640.10">
    <property type="entry name" value="Type I PLP-dependent aspartate aminotransferase-like (Major domain)"/>
    <property type="match status" value="1"/>
</dbReference>
<dbReference type="PANTHER" id="PTHR46577:SF1">
    <property type="entry name" value="HTH-TYPE TRANSCRIPTIONAL REGULATORY PROTEIN GABR"/>
    <property type="match status" value="1"/>
</dbReference>
<name>A0ABZ2C1N8_9RHOB</name>
<dbReference type="InterPro" id="IPR036390">
    <property type="entry name" value="WH_DNA-bd_sf"/>
</dbReference>
<dbReference type="InterPro" id="IPR051446">
    <property type="entry name" value="HTH_trans_reg/aminotransferase"/>
</dbReference>
<sequence length="480" mass="53220">MSNTIKKRQSNFDAALFRLVLDRTSSHSLQAQLINALRDLLVEEQQSSGIRLPSSRLLSQELSVSRTTVVGAYDQLISEGYLRTKTGGGTFAADQLPHLAPPRVTVTQRLKPPQEWRPFQSGIPDQSLFPHRHWARHIERAWATPDRELLAKPDPFGWYPLRQAISTHLSTWRKLECRPEQVLITSGAFEAFDLIFRGLQGPNSHAATEDPGWYTLRSVLGSVGTKTQPIRIDAEGFDAGKIAGSASVAVVTPSRHYPTGISMPMSRRSSLLAWAEEKNALIVEDDYDSEFRYQGHPLPSLAGLDGLKRSIYLGSFSKLLSPALRLGYLVLPEKLLSKTEEYICQFGTRASLIPQPALATFMESGEFAVHLRRMRRTYAKRQRHLKSELADSADLLDLTSDPSGMHLCATLLPKLRGHVTDETIANVAKGEGLQLRALSSHCVLPAPPQGLLLGYAAFNEEALSSAAMKLNQILTQLSQR</sequence>
<evidence type="ECO:0000256" key="1">
    <source>
        <dbReference type="ARBA" id="ARBA00005384"/>
    </source>
</evidence>
<dbReference type="CDD" id="cd07377">
    <property type="entry name" value="WHTH_GntR"/>
    <property type="match status" value="1"/>
</dbReference>
<dbReference type="Proteomes" id="UP001318682">
    <property type="component" value="Plasmid pROLI83"/>
</dbReference>
<proteinExistence type="inferred from homology"/>
<organism evidence="7 8">
    <name type="scientific">Roseobacter fucihabitans</name>
    <dbReference type="NCBI Taxonomy" id="1537242"/>
    <lineage>
        <taxon>Bacteria</taxon>
        <taxon>Pseudomonadati</taxon>
        <taxon>Pseudomonadota</taxon>
        <taxon>Alphaproteobacteria</taxon>
        <taxon>Rhodobacterales</taxon>
        <taxon>Roseobacteraceae</taxon>
        <taxon>Roseobacter</taxon>
    </lineage>
</organism>
<keyword evidence="8" id="KW-1185">Reference proteome</keyword>
<reference evidence="7 8" key="1">
    <citation type="submission" date="2024-01" db="EMBL/GenBank/DDBJ databases">
        <title>Roseobacter fucihabitans sp. nov., isolated from the brown alga Fucus spiralis.</title>
        <authorList>
            <person name="Hahnke S."/>
            <person name="Berger M."/>
            <person name="Schlingloff A."/>
            <person name="Athale I."/>
            <person name="Neumann-Schaal M."/>
            <person name="Adenaya A."/>
            <person name="Poehlein A."/>
            <person name="Daniel R."/>
            <person name="Pertersen J."/>
            <person name="Brinkhoff T."/>
        </authorList>
    </citation>
    <scope>NUCLEOTIDE SEQUENCE [LARGE SCALE GENOMIC DNA]</scope>
    <source>
        <strain evidence="7 8">B14</strain>
        <plasmid evidence="7 8">pROLI83</plasmid>
    </source>
</reference>
<evidence type="ECO:0000256" key="4">
    <source>
        <dbReference type="ARBA" id="ARBA00023125"/>
    </source>
</evidence>
<dbReference type="Pfam" id="PF00155">
    <property type="entry name" value="Aminotran_1_2"/>
    <property type="match status" value="1"/>
</dbReference>
<keyword evidence="5" id="KW-0804">Transcription</keyword>
<feature type="domain" description="HTH gntR-type" evidence="6">
    <location>
        <begin position="27"/>
        <end position="95"/>
    </location>
</feature>
<keyword evidence="4" id="KW-0238">DNA-binding</keyword>
<dbReference type="PRINTS" id="PR00035">
    <property type="entry name" value="HTHGNTR"/>
</dbReference>
<dbReference type="InterPro" id="IPR036388">
    <property type="entry name" value="WH-like_DNA-bd_sf"/>
</dbReference>
<evidence type="ECO:0000256" key="5">
    <source>
        <dbReference type="ARBA" id="ARBA00023163"/>
    </source>
</evidence>